<dbReference type="InterPro" id="IPR026349">
    <property type="entry name" value="CHP04255"/>
</dbReference>
<gene>
    <name evidence="1" type="ORF">FGU65_13170</name>
</gene>
<comment type="caution">
    <text evidence="1">The sequence shown here is derived from an EMBL/GenBank/DDBJ whole genome shotgun (WGS) entry which is preliminary data.</text>
</comment>
<proteinExistence type="predicted"/>
<dbReference type="Proteomes" id="UP001168338">
    <property type="component" value="Unassembled WGS sequence"/>
</dbReference>
<protein>
    <submittedName>
        <fullName evidence="1">TIGR04255 family protein</fullName>
    </submittedName>
</protein>
<dbReference type="RefSeq" id="WP_301665010.1">
    <property type="nucleotide sequence ID" value="NZ_VCYH01000010.1"/>
</dbReference>
<keyword evidence="2" id="KW-1185">Reference proteome</keyword>
<accession>A0ABT8MCZ1</accession>
<dbReference type="NCBIfam" id="TIGR04255">
    <property type="entry name" value="sporadTIGR04255"/>
    <property type="match status" value="1"/>
</dbReference>
<evidence type="ECO:0000313" key="1">
    <source>
        <dbReference type="EMBL" id="MDN7025818.1"/>
    </source>
</evidence>
<reference evidence="1" key="1">
    <citation type="submission" date="2019-05" db="EMBL/GenBank/DDBJ databases">
        <title>Methanoculleus sp. FWC-SCC1, a methanogenic archaeon isolated from deep marine cold seep.</title>
        <authorList>
            <person name="Chen Y.-W."/>
            <person name="Chen S.-C."/>
            <person name="Teng N.-H."/>
            <person name="Lai M.-C."/>
        </authorList>
    </citation>
    <scope>NUCLEOTIDE SEQUENCE</scope>
    <source>
        <strain evidence="1">FWC-SCC1</strain>
    </source>
</reference>
<dbReference type="EMBL" id="VCYH01000010">
    <property type="protein sequence ID" value="MDN7025818.1"/>
    <property type="molecule type" value="Genomic_DNA"/>
</dbReference>
<evidence type="ECO:0000313" key="2">
    <source>
        <dbReference type="Proteomes" id="UP001168338"/>
    </source>
</evidence>
<name>A0ABT8MCZ1_9EURY</name>
<sequence length="254" mass="29042">MKHMYANPPVSEAVCEFRFPLETPWDMTFPGVLFENVKDTYPKRDQRWVREVVVMLGPEGLREELLVTERSVLSTDDGTCALQVGPRLFTVNCQTPHADWDNFRPRIENAYARFNEIIGVEGIRTVNLRYINTVVVPEEEIALDDYFSFFPTFPQELKGLPAGFITGAEFSFDEGRDNCRVELTDAVAETPGTTAFLLNIDYYLTEEGEVGPAGVMDWIARAHERVEMIFEACITDRLRDLFGRRREEEALTAP</sequence>
<organism evidence="1 2">
    <name type="scientific">Methanoculleus frigidifontis</name>
    <dbReference type="NCBI Taxonomy" id="2584085"/>
    <lineage>
        <taxon>Archaea</taxon>
        <taxon>Methanobacteriati</taxon>
        <taxon>Methanobacteriota</taxon>
        <taxon>Stenosarchaea group</taxon>
        <taxon>Methanomicrobia</taxon>
        <taxon>Methanomicrobiales</taxon>
        <taxon>Methanomicrobiaceae</taxon>
        <taxon>Methanoculleus</taxon>
    </lineage>
</organism>